<dbReference type="GO" id="GO:0000978">
    <property type="term" value="F:RNA polymerase II cis-regulatory region sequence-specific DNA binding"/>
    <property type="evidence" value="ECO:0007669"/>
    <property type="project" value="TreeGrafter"/>
</dbReference>
<dbReference type="PANTHER" id="PTHR46621">
    <property type="entry name" value="SNRNA-ACTIVATING PROTEIN COMPLEX SUBUNIT 4"/>
    <property type="match status" value="1"/>
</dbReference>
<feature type="domain" description="Myb-like" evidence="6">
    <location>
        <begin position="169"/>
        <end position="206"/>
    </location>
</feature>
<evidence type="ECO:0000259" key="6">
    <source>
        <dbReference type="PROSITE" id="PS50090"/>
    </source>
</evidence>
<proteinExistence type="predicted"/>
<feature type="compositionally biased region" description="Basic and acidic residues" evidence="5">
    <location>
        <begin position="493"/>
        <end position="502"/>
    </location>
</feature>
<gene>
    <name evidence="8" type="ORF">EGYM00163_LOCUS9238</name>
</gene>
<feature type="compositionally biased region" description="Low complexity" evidence="5">
    <location>
        <begin position="444"/>
        <end position="455"/>
    </location>
</feature>
<dbReference type="InterPro" id="IPR001005">
    <property type="entry name" value="SANT/Myb"/>
</dbReference>
<dbReference type="CDD" id="cd00167">
    <property type="entry name" value="SANT"/>
    <property type="match status" value="4"/>
</dbReference>
<keyword evidence="3" id="KW-0804">Transcription</keyword>
<feature type="compositionally biased region" description="Basic and acidic residues" evidence="5">
    <location>
        <begin position="982"/>
        <end position="997"/>
    </location>
</feature>
<dbReference type="PANTHER" id="PTHR46621:SF1">
    <property type="entry name" value="SNRNA-ACTIVATING PROTEIN COMPLEX SUBUNIT 4"/>
    <property type="match status" value="1"/>
</dbReference>
<feature type="domain" description="HTH myb-type" evidence="7">
    <location>
        <begin position="1"/>
        <end position="43"/>
    </location>
</feature>
<dbReference type="PROSITE" id="PS50090">
    <property type="entry name" value="MYB_LIKE"/>
    <property type="match status" value="2"/>
</dbReference>
<evidence type="ECO:0000313" key="8">
    <source>
        <dbReference type="EMBL" id="CAE0798118.1"/>
    </source>
</evidence>
<feature type="region of interest" description="Disordered" evidence="5">
    <location>
        <begin position="332"/>
        <end position="370"/>
    </location>
</feature>
<evidence type="ECO:0000256" key="1">
    <source>
        <dbReference type="ARBA" id="ARBA00023015"/>
    </source>
</evidence>
<feature type="region of interest" description="Disordered" evidence="5">
    <location>
        <begin position="157"/>
        <end position="176"/>
    </location>
</feature>
<keyword evidence="4" id="KW-0539">Nucleus</keyword>
<dbReference type="AlphaFoldDB" id="A0A7S4FJ57"/>
<dbReference type="EMBL" id="HBJA01028343">
    <property type="protein sequence ID" value="CAE0798118.1"/>
    <property type="molecule type" value="Transcribed_RNA"/>
</dbReference>
<dbReference type="GO" id="GO:0001006">
    <property type="term" value="F:RNA polymerase III type 3 promoter sequence-specific DNA binding"/>
    <property type="evidence" value="ECO:0007669"/>
    <property type="project" value="TreeGrafter"/>
</dbReference>
<protein>
    <recommendedName>
        <fullName evidence="9">Myb-like domain-containing protein</fullName>
    </recommendedName>
</protein>
<sequence>MRLKDLAERHGEHDWMAISQELGSGRSPIACFKKYMRDLQRLVAPKGAFTEEEDRRLQQLIEIYGIGDLVDWEAVAAGMSTEDRLYTRDQCHCYWRKHCSLNPGSNWKKKWTVEDEWMFYLAVHSYGDVSGLRNWSAMRQHFPGRSRDFLYRHSVLQPNRPDKSRSTTRHSTRHSSWTKDEDATLLKLVDQFGPMWQQISKEFPGRHFNCTMVRQRYFQLCPLAALQHEGRSHMLQQLALSSQSGRIGWRDDWEMDPSAALWQALPVPSVPIKKIVCMPRVVYRGYFGTHTRSISTLSAVMIMLLQGLAQGYGCPPATDSLAQGHLPKVAIAEPHVGPDGDGDQDPSHRKRSSSPSSRAPLAQEHDPQHQPEAMQLDHDAFFVPATVDPGIQSLDSGLDLNPQSPQDLLVGGCGTNHTQHGALHRSGRLKSDPDVIDPSDPNPLSSAHSSLHSTTRPIAEPDQSSGLNLGSSIDCQHTTDAQVVPTSGAPHDPNPDTPHDPCPDPESDPSPDTPLEPCPDSQFGPNFEPGVRPESTQRADYALPPYSRNRLLQLLQGCASAPDRDTQFAAPSVIVRSTTKGIVDPKIPALSNSAGPHLALRKLWYLLNENGAARPLEEAPWRRQVQDVLPEALVGAEAVAGQPIDGETATGCRMTTERETGTLPELYQRVVSKLVHSCDLPTLWLPVGSNPMGLPALSSTEAGSGSWAATAERKPLVPPAKLDDLVIKFQNSQIYTGTLPWKKLENNFMRMQTIFLALFAHSVLFLCAHAGVVFPGLKEKGWEPLQPPLQGCAPLPGGAASSPTTDASPLLTPAPASMPNTTATCTPATSTASASASTSVSSSSANAWINCIHTQLSALQVSYDESACLIEAQHADAVQELHMQYAKALQCLDKRTCQDEINALSAAHHRKLLNLLRRFKVERDQLHAYYKGRKTALMEGVSESGSTGLMPLMYPIPGLASNGKRARTHSDPERPHKRSRRQSADRDAPAVEHDVDG</sequence>
<evidence type="ECO:0008006" key="9">
    <source>
        <dbReference type="Google" id="ProtNLM"/>
    </source>
</evidence>
<evidence type="ECO:0000256" key="5">
    <source>
        <dbReference type="SAM" id="MobiDB-lite"/>
    </source>
</evidence>
<dbReference type="Pfam" id="PF13921">
    <property type="entry name" value="Myb_DNA-bind_6"/>
    <property type="match status" value="1"/>
</dbReference>
<feature type="domain" description="HTH myb-type" evidence="7">
    <location>
        <begin position="169"/>
        <end position="206"/>
    </location>
</feature>
<dbReference type="PROSITE" id="PS51294">
    <property type="entry name" value="HTH_MYB"/>
    <property type="match status" value="2"/>
</dbReference>
<keyword evidence="1" id="KW-0805">Transcription regulation</keyword>
<dbReference type="SMART" id="SM00717">
    <property type="entry name" value="SANT"/>
    <property type="match status" value="4"/>
</dbReference>
<dbReference type="Pfam" id="PF00249">
    <property type="entry name" value="Myb_DNA-binding"/>
    <property type="match status" value="1"/>
</dbReference>
<feature type="domain" description="Myb-like" evidence="6">
    <location>
        <begin position="46"/>
        <end position="99"/>
    </location>
</feature>
<dbReference type="InterPro" id="IPR009057">
    <property type="entry name" value="Homeodomain-like_sf"/>
</dbReference>
<evidence type="ECO:0000256" key="2">
    <source>
        <dbReference type="ARBA" id="ARBA00023125"/>
    </source>
</evidence>
<dbReference type="GO" id="GO:0019185">
    <property type="term" value="C:snRNA-activating protein complex"/>
    <property type="evidence" value="ECO:0007669"/>
    <property type="project" value="TreeGrafter"/>
</dbReference>
<feature type="region of interest" description="Disordered" evidence="5">
    <location>
        <begin position="393"/>
        <end position="537"/>
    </location>
</feature>
<feature type="region of interest" description="Disordered" evidence="5">
    <location>
        <begin position="959"/>
        <end position="997"/>
    </location>
</feature>
<dbReference type="InterPro" id="IPR017930">
    <property type="entry name" value="Myb_dom"/>
</dbReference>
<organism evidence="8">
    <name type="scientific">Eutreptiella gymnastica</name>
    <dbReference type="NCBI Taxonomy" id="73025"/>
    <lineage>
        <taxon>Eukaryota</taxon>
        <taxon>Discoba</taxon>
        <taxon>Euglenozoa</taxon>
        <taxon>Euglenida</taxon>
        <taxon>Spirocuta</taxon>
        <taxon>Euglenophyceae</taxon>
        <taxon>Eutreptiales</taxon>
        <taxon>Eutreptiaceae</taxon>
        <taxon>Eutreptiella</taxon>
    </lineage>
</organism>
<dbReference type="InterPro" id="IPR051575">
    <property type="entry name" value="Myb-like_DNA-bd"/>
</dbReference>
<evidence type="ECO:0000256" key="4">
    <source>
        <dbReference type="ARBA" id="ARBA00023242"/>
    </source>
</evidence>
<dbReference type="SUPFAM" id="SSF46689">
    <property type="entry name" value="Homeodomain-like"/>
    <property type="match status" value="2"/>
</dbReference>
<name>A0A7S4FJ57_9EUGL</name>
<dbReference type="Gene3D" id="1.10.10.60">
    <property type="entry name" value="Homeodomain-like"/>
    <property type="match status" value="3"/>
</dbReference>
<accession>A0A7S4FJ57</accession>
<keyword evidence="2" id="KW-0238">DNA-binding</keyword>
<dbReference type="GO" id="GO:0042796">
    <property type="term" value="P:snRNA transcription by RNA polymerase III"/>
    <property type="evidence" value="ECO:0007669"/>
    <property type="project" value="TreeGrafter"/>
</dbReference>
<feature type="compositionally biased region" description="Polar residues" evidence="5">
    <location>
        <begin position="462"/>
        <end position="485"/>
    </location>
</feature>
<evidence type="ECO:0000259" key="7">
    <source>
        <dbReference type="PROSITE" id="PS51294"/>
    </source>
</evidence>
<evidence type="ECO:0000256" key="3">
    <source>
        <dbReference type="ARBA" id="ARBA00023163"/>
    </source>
</evidence>
<reference evidence="8" key="1">
    <citation type="submission" date="2021-01" db="EMBL/GenBank/DDBJ databases">
        <authorList>
            <person name="Corre E."/>
            <person name="Pelletier E."/>
            <person name="Niang G."/>
            <person name="Scheremetjew M."/>
            <person name="Finn R."/>
            <person name="Kale V."/>
            <person name="Holt S."/>
            <person name="Cochrane G."/>
            <person name="Meng A."/>
            <person name="Brown T."/>
            <person name="Cohen L."/>
        </authorList>
    </citation>
    <scope>NUCLEOTIDE SEQUENCE</scope>
    <source>
        <strain evidence="8">CCMP1594</strain>
    </source>
</reference>
<dbReference type="GO" id="GO:0042795">
    <property type="term" value="P:snRNA transcription by RNA polymerase II"/>
    <property type="evidence" value="ECO:0007669"/>
    <property type="project" value="TreeGrafter"/>
</dbReference>